<dbReference type="RefSeq" id="WP_071023440.1">
    <property type="nucleotide sequence ID" value="NZ_MLQM01000020.1"/>
</dbReference>
<keyword evidence="6" id="KW-1185">Reference proteome</keyword>
<dbReference type="EMBL" id="PPEA01000430">
    <property type="protein sequence ID" value="PQM46824.1"/>
    <property type="molecule type" value="Genomic_DNA"/>
</dbReference>
<evidence type="ECO:0000313" key="7">
    <source>
        <dbReference type="Proteomes" id="UP000238296"/>
    </source>
</evidence>
<protein>
    <submittedName>
        <fullName evidence="4 5">Nitroreductase</fullName>
        <ecNumber evidence="5">1.-.-.-</ecNumber>
    </submittedName>
</protein>
<sequence>MTSYALKDTGAKLMNRAHRLILTVSGNRLLARPFGMPVVELHTTGRKSGLPRSCYLTTPIHDSGRIVLVASKGGDDRNPDWYLNLQAYPDAELVIDGTRRKVHARTATSHERAELWPKIVAAYNGYADYQTRTSREIPVVICELRS</sequence>
<evidence type="ECO:0000256" key="1">
    <source>
        <dbReference type="ARBA" id="ARBA00008710"/>
    </source>
</evidence>
<dbReference type="Pfam" id="PF04075">
    <property type="entry name" value="F420H2_quin_red"/>
    <property type="match status" value="1"/>
</dbReference>
<dbReference type="InterPro" id="IPR012349">
    <property type="entry name" value="Split_barrel_FMN-bd"/>
</dbReference>
<comment type="catalytic activity">
    <reaction evidence="3">
        <text>oxidized coenzyme F420-(gamma-L-Glu)(n) + a quinol + H(+) = reduced coenzyme F420-(gamma-L-Glu)(n) + a quinone</text>
        <dbReference type="Rhea" id="RHEA:39663"/>
        <dbReference type="Rhea" id="RHEA-COMP:12939"/>
        <dbReference type="Rhea" id="RHEA-COMP:14378"/>
        <dbReference type="ChEBI" id="CHEBI:15378"/>
        <dbReference type="ChEBI" id="CHEBI:24646"/>
        <dbReference type="ChEBI" id="CHEBI:132124"/>
        <dbReference type="ChEBI" id="CHEBI:133980"/>
        <dbReference type="ChEBI" id="CHEBI:139511"/>
    </reaction>
</comment>
<dbReference type="Proteomes" id="UP000179734">
    <property type="component" value="Unassembled WGS sequence"/>
</dbReference>
<dbReference type="GO" id="GO:0070967">
    <property type="term" value="F:coenzyme F420 binding"/>
    <property type="evidence" value="ECO:0007669"/>
    <property type="project" value="TreeGrafter"/>
</dbReference>
<reference evidence="4 6" key="1">
    <citation type="submission" date="2016-10" db="EMBL/GenBank/DDBJ databases">
        <title>Genome sequence of Mycobacterium talmonii.</title>
        <authorList>
            <person name="Greninger A.L."/>
            <person name="Elliott B."/>
            <person name="Vasireddy S."/>
            <person name="Vasireddy R."/>
        </authorList>
    </citation>
    <scope>NUCLEOTIDE SEQUENCE [LARGE SCALE GENOMIC DNA]</scope>
    <source>
        <strain evidence="4">MO-5499</strain>
        <strain evidence="6">NE-TNMC-100812</strain>
    </source>
</reference>
<evidence type="ECO:0000256" key="2">
    <source>
        <dbReference type="ARBA" id="ARBA00023002"/>
    </source>
</evidence>
<evidence type="ECO:0000313" key="5">
    <source>
        <dbReference type="EMBL" id="PQM46824.1"/>
    </source>
</evidence>
<dbReference type="AlphaFoldDB" id="A0A1S1NM62"/>
<reference evidence="5" key="3">
    <citation type="submission" date="2018-01" db="EMBL/GenBank/DDBJ databases">
        <authorList>
            <person name="Gaut B.S."/>
            <person name="Morton B.R."/>
            <person name="Clegg M.T."/>
            <person name="Duvall M.R."/>
        </authorList>
    </citation>
    <scope>NUCLEOTIDE SEQUENCE</scope>
    <source>
        <strain evidence="5">ATCC BAA-2683</strain>
    </source>
</reference>
<gene>
    <name evidence="5" type="primary">ddn_5</name>
    <name evidence="4" type="ORF">BKN37_06325</name>
    <name evidence="5" type="ORF">C1Y40_02994</name>
</gene>
<dbReference type="EMBL" id="MLQM01000020">
    <property type="protein sequence ID" value="OHV05272.1"/>
    <property type="molecule type" value="Genomic_DNA"/>
</dbReference>
<evidence type="ECO:0000256" key="3">
    <source>
        <dbReference type="ARBA" id="ARBA00049106"/>
    </source>
</evidence>
<dbReference type="PANTHER" id="PTHR39428">
    <property type="entry name" value="F420H(2)-DEPENDENT QUINONE REDUCTASE RV1261C"/>
    <property type="match status" value="1"/>
</dbReference>
<evidence type="ECO:0000313" key="6">
    <source>
        <dbReference type="Proteomes" id="UP000179734"/>
    </source>
</evidence>
<dbReference type="Gene3D" id="2.30.110.10">
    <property type="entry name" value="Electron Transport, Fmn-binding Protein, Chain A"/>
    <property type="match status" value="1"/>
</dbReference>
<dbReference type="GO" id="GO:0016491">
    <property type="term" value="F:oxidoreductase activity"/>
    <property type="evidence" value="ECO:0007669"/>
    <property type="project" value="UniProtKB-KW"/>
</dbReference>
<accession>A0A1S1NM62</accession>
<evidence type="ECO:0000313" key="4">
    <source>
        <dbReference type="EMBL" id="OHV05272.1"/>
    </source>
</evidence>
<dbReference type="PANTHER" id="PTHR39428:SF3">
    <property type="entry name" value="DEAZAFLAVIN-DEPENDENT NITROREDUCTASE"/>
    <property type="match status" value="1"/>
</dbReference>
<dbReference type="Proteomes" id="UP000238296">
    <property type="component" value="Unassembled WGS sequence"/>
</dbReference>
<dbReference type="NCBIfam" id="TIGR00026">
    <property type="entry name" value="hi_GC_TIGR00026"/>
    <property type="match status" value="1"/>
</dbReference>
<dbReference type="EC" id="1.-.-.-" evidence="5"/>
<organism evidence="4 6">
    <name type="scientific">Mycobacterium talmoniae</name>
    <dbReference type="NCBI Taxonomy" id="1858794"/>
    <lineage>
        <taxon>Bacteria</taxon>
        <taxon>Bacillati</taxon>
        <taxon>Actinomycetota</taxon>
        <taxon>Actinomycetes</taxon>
        <taxon>Mycobacteriales</taxon>
        <taxon>Mycobacteriaceae</taxon>
        <taxon>Mycobacterium</taxon>
    </lineage>
</organism>
<name>A0A1S1NM62_9MYCO</name>
<dbReference type="GO" id="GO:0005886">
    <property type="term" value="C:plasma membrane"/>
    <property type="evidence" value="ECO:0007669"/>
    <property type="project" value="TreeGrafter"/>
</dbReference>
<keyword evidence="2 5" id="KW-0560">Oxidoreductase</keyword>
<dbReference type="InterPro" id="IPR004378">
    <property type="entry name" value="F420H2_quin_Rdtase"/>
</dbReference>
<comment type="caution">
    <text evidence="4">The sequence shown here is derived from an EMBL/GenBank/DDBJ whole genome shotgun (WGS) entry which is preliminary data.</text>
</comment>
<comment type="similarity">
    <text evidence="1">Belongs to the F420H(2)-dependent quinone reductase family.</text>
</comment>
<reference evidence="5 7" key="2">
    <citation type="journal article" date="2017" name="Int. J. Syst. Evol. Microbiol.">
        <title>Mycobacterium talmoniae sp. nov., a slowly growing mycobacterium isolated from human respiratory samples.</title>
        <authorList>
            <person name="Davidson R.M."/>
            <person name="DeGroote M.A."/>
            <person name="Marola J.L."/>
            <person name="Buss S."/>
            <person name="Jones V."/>
            <person name="McNeil M.R."/>
            <person name="Freifeld A.G."/>
            <person name="Elaine Epperson L."/>
            <person name="Hasan N.A."/>
            <person name="Jackson M."/>
            <person name="Iwen P.C."/>
            <person name="Salfinger M."/>
            <person name="Strong M."/>
        </authorList>
    </citation>
    <scope>NUCLEOTIDE SEQUENCE [LARGE SCALE GENOMIC DNA]</scope>
    <source>
        <strain evidence="5 7">ATCC BAA-2683</strain>
    </source>
</reference>
<proteinExistence type="inferred from homology"/>